<comment type="caution">
    <text evidence="2">The sequence shown here is derived from an EMBL/GenBank/DDBJ whole genome shotgun (WGS) entry which is preliminary data.</text>
</comment>
<reference evidence="2" key="1">
    <citation type="submission" date="2023-03" db="EMBL/GenBank/DDBJ databases">
        <title>Massive genome expansion in bonnet fungi (Mycena s.s.) driven by repeated elements and novel gene families across ecological guilds.</title>
        <authorList>
            <consortium name="Lawrence Berkeley National Laboratory"/>
            <person name="Harder C.B."/>
            <person name="Miyauchi S."/>
            <person name="Viragh M."/>
            <person name="Kuo A."/>
            <person name="Thoen E."/>
            <person name="Andreopoulos B."/>
            <person name="Lu D."/>
            <person name="Skrede I."/>
            <person name="Drula E."/>
            <person name="Henrissat B."/>
            <person name="Morin E."/>
            <person name="Kohler A."/>
            <person name="Barry K."/>
            <person name="LaButti K."/>
            <person name="Morin E."/>
            <person name="Salamov A."/>
            <person name="Lipzen A."/>
            <person name="Mereny Z."/>
            <person name="Hegedus B."/>
            <person name="Baldrian P."/>
            <person name="Stursova M."/>
            <person name="Weitz H."/>
            <person name="Taylor A."/>
            <person name="Grigoriev I.V."/>
            <person name="Nagy L.G."/>
            <person name="Martin F."/>
            <person name="Kauserud H."/>
        </authorList>
    </citation>
    <scope>NUCLEOTIDE SEQUENCE</scope>
    <source>
        <strain evidence="2">CBHHK200</strain>
    </source>
</reference>
<gene>
    <name evidence="2" type="ORF">C8F04DRAFT_1359423</name>
</gene>
<feature type="compositionally biased region" description="Polar residues" evidence="1">
    <location>
        <begin position="140"/>
        <end position="156"/>
    </location>
</feature>
<proteinExistence type="predicted"/>
<keyword evidence="3" id="KW-1185">Reference proteome</keyword>
<organism evidence="2 3">
    <name type="scientific">Mycena alexandri</name>
    <dbReference type="NCBI Taxonomy" id="1745969"/>
    <lineage>
        <taxon>Eukaryota</taxon>
        <taxon>Fungi</taxon>
        <taxon>Dikarya</taxon>
        <taxon>Basidiomycota</taxon>
        <taxon>Agaricomycotina</taxon>
        <taxon>Agaricomycetes</taxon>
        <taxon>Agaricomycetidae</taxon>
        <taxon>Agaricales</taxon>
        <taxon>Marasmiineae</taxon>
        <taxon>Mycenaceae</taxon>
        <taxon>Mycena</taxon>
    </lineage>
</organism>
<evidence type="ECO:0000313" key="3">
    <source>
        <dbReference type="Proteomes" id="UP001218188"/>
    </source>
</evidence>
<sequence>MHEGKTGGPARQNTPGTYMCLTAAGVTLQHYRRTFKEQVPVHKDTTRKIKSARGHDKQVDRMLMHEGTTRHDKKMLMHEGTTQDRVSAQKQDNARVSEAVGRRPVIAIVPIRSGVGTGNYDDLASRRKPPAVPSVWKGSRTGSTKETQPQRTSTEPDSLRKWHRTGRHLVRKRTRLSDLFKVPETIEWAKSKQRARSSTR</sequence>
<evidence type="ECO:0000313" key="2">
    <source>
        <dbReference type="EMBL" id="KAJ7032215.1"/>
    </source>
</evidence>
<evidence type="ECO:0000256" key="1">
    <source>
        <dbReference type="SAM" id="MobiDB-lite"/>
    </source>
</evidence>
<dbReference type="Proteomes" id="UP001218188">
    <property type="component" value="Unassembled WGS sequence"/>
</dbReference>
<feature type="region of interest" description="Disordered" evidence="1">
    <location>
        <begin position="116"/>
        <end position="166"/>
    </location>
</feature>
<protein>
    <submittedName>
        <fullName evidence="2">Uncharacterized protein</fullName>
    </submittedName>
</protein>
<dbReference type="EMBL" id="JARJCM010000075">
    <property type="protein sequence ID" value="KAJ7032215.1"/>
    <property type="molecule type" value="Genomic_DNA"/>
</dbReference>
<dbReference type="AlphaFoldDB" id="A0AAD6STB9"/>
<accession>A0AAD6STB9</accession>
<name>A0AAD6STB9_9AGAR</name>